<gene>
    <name evidence="1" type="ORF">ACIBP5_22565</name>
</gene>
<reference evidence="1 2" key="1">
    <citation type="submission" date="2024-10" db="EMBL/GenBank/DDBJ databases">
        <title>The Natural Products Discovery Center: Release of the First 8490 Sequenced Strains for Exploring Actinobacteria Biosynthetic Diversity.</title>
        <authorList>
            <person name="Kalkreuter E."/>
            <person name="Kautsar S.A."/>
            <person name="Yang D."/>
            <person name="Bader C.D."/>
            <person name="Teijaro C.N."/>
            <person name="Fluegel L."/>
            <person name="Davis C.M."/>
            <person name="Simpson J.R."/>
            <person name="Lauterbach L."/>
            <person name="Steele A.D."/>
            <person name="Gui C."/>
            <person name="Meng S."/>
            <person name="Li G."/>
            <person name="Viehrig K."/>
            <person name="Ye F."/>
            <person name="Su P."/>
            <person name="Kiefer A.F."/>
            <person name="Nichols A."/>
            <person name="Cepeda A.J."/>
            <person name="Yan W."/>
            <person name="Fan B."/>
            <person name="Jiang Y."/>
            <person name="Adhikari A."/>
            <person name="Zheng C.-J."/>
            <person name="Schuster L."/>
            <person name="Cowan T.M."/>
            <person name="Smanski M.J."/>
            <person name="Chevrette M.G."/>
            <person name="De Carvalho L.P.S."/>
            <person name="Shen B."/>
        </authorList>
    </citation>
    <scope>NUCLEOTIDE SEQUENCE [LARGE SCALE GENOMIC DNA]</scope>
    <source>
        <strain evidence="1 2">NPDC049503</strain>
    </source>
</reference>
<dbReference type="Proteomes" id="UP001612928">
    <property type="component" value="Unassembled WGS sequence"/>
</dbReference>
<evidence type="ECO:0008006" key="3">
    <source>
        <dbReference type="Google" id="ProtNLM"/>
    </source>
</evidence>
<comment type="caution">
    <text evidence="1">The sequence shown here is derived from an EMBL/GenBank/DDBJ whole genome shotgun (WGS) entry which is preliminary data.</text>
</comment>
<dbReference type="RefSeq" id="WP_397022733.1">
    <property type="nucleotide sequence ID" value="NZ_JBITMB010000005.1"/>
</dbReference>
<organism evidence="1 2">
    <name type="scientific">Nonomuraea indica</name>
    <dbReference type="NCBI Taxonomy" id="1581193"/>
    <lineage>
        <taxon>Bacteria</taxon>
        <taxon>Bacillati</taxon>
        <taxon>Actinomycetota</taxon>
        <taxon>Actinomycetes</taxon>
        <taxon>Streptosporangiales</taxon>
        <taxon>Streptosporangiaceae</taxon>
        <taxon>Nonomuraea</taxon>
    </lineage>
</organism>
<evidence type="ECO:0000313" key="1">
    <source>
        <dbReference type="EMBL" id="MFI7442761.1"/>
    </source>
</evidence>
<keyword evidence="2" id="KW-1185">Reference proteome</keyword>
<protein>
    <recommendedName>
        <fullName evidence="3">Cyclic nucleotide-binding domain-containing protein</fullName>
    </recommendedName>
</protein>
<evidence type="ECO:0000313" key="2">
    <source>
        <dbReference type="Proteomes" id="UP001612928"/>
    </source>
</evidence>
<dbReference type="EMBL" id="JBITMB010000005">
    <property type="protein sequence ID" value="MFI7442761.1"/>
    <property type="molecule type" value="Genomic_DNA"/>
</dbReference>
<name>A0ABW8A7K3_9ACTN</name>
<accession>A0ABW8A7K3</accession>
<sequence>MDLRIGRLDHRLARPPVRTHPTSFVPGADFGEIVIGGPPAAARRRSATSSR</sequence>
<proteinExistence type="predicted"/>